<keyword evidence="6" id="KW-1185">Reference proteome</keyword>
<dbReference type="GO" id="GO:0005509">
    <property type="term" value="F:calcium ion binding"/>
    <property type="evidence" value="ECO:0007669"/>
    <property type="project" value="InterPro"/>
</dbReference>
<dbReference type="STRING" id="1257118.L8GMZ4"/>
<dbReference type="OrthoDB" id="6572480at2759"/>
<evidence type="ECO:0000256" key="1">
    <source>
        <dbReference type="ARBA" id="ARBA00022723"/>
    </source>
</evidence>
<evidence type="ECO:0000313" key="5">
    <source>
        <dbReference type="EMBL" id="ELR14194.1"/>
    </source>
</evidence>
<dbReference type="Proteomes" id="UP000011083">
    <property type="component" value="Unassembled WGS sequence"/>
</dbReference>
<dbReference type="InterPro" id="IPR040365">
    <property type="entry name" value="EFHD1/2"/>
</dbReference>
<organism evidence="5 6">
    <name type="scientific">Acanthamoeba castellanii (strain ATCC 30010 / Neff)</name>
    <dbReference type="NCBI Taxonomy" id="1257118"/>
    <lineage>
        <taxon>Eukaryota</taxon>
        <taxon>Amoebozoa</taxon>
        <taxon>Discosea</taxon>
        <taxon>Longamoebia</taxon>
        <taxon>Centramoebida</taxon>
        <taxon>Acanthamoebidae</taxon>
        <taxon>Acanthamoeba</taxon>
    </lineage>
</organism>
<name>L8GMZ4_ACACF</name>
<dbReference type="PANTHER" id="PTHR13025">
    <property type="entry name" value="EF-HAND DOMAIN-CONTAINING PROTEIN D"/>
    <property type="match status" value="1"/>
</dbReference>
<dbReference type="PANTHER" id="PTHR13025:SF6">
    <property type="entry name" value="EF-HAND DOMAIN-CONTAINING PROTEIN-RELATED"/>
    <property type="match status" value="1"/>
</dbReference>
<dbReference type="RefSeq" id="XP_004336207.1">
    <property type="nucleotide sequence ID" value="XM_004336159.1"/>
</dbReference>
<accession>L8GMZ4</accession>
<evidence type="ECO:0000313" key="6">
    <source>
        <dbReference type="Proteomes" id="UP000011083"/>
    </source>
</evidence>
<dbReference type="GeneID" id="14914770"/>
<sequence>MIKEVDEDLDNQIAYREFLLIFRYAKTGRLSSEGLRSLAQSVNVGEVGVGGAKGFFEQKAAAQNADAQMQEKDRQYREQVKQQNEEKKASRAAFKEKAALFQ</sequence>
<gene>
    <name evidence="5" type="ORF">ACA1_026390</name>
</gene>
<dbReference type="VEuPathDB" id="AmoebaDB:ACA1_026390"/>
<keyword evidence="1" id="KW-0479">Metal-binding</keyword>
<evidence type="ECO:0000256" key="4">
    <source>
        <dbReference type="SAM" id="MobiDB-lite"/>
    </source>
</evidence>
<dbReference type="EMBL" id="KB008068">
    <property type="protein sequence ID" value="ELR14194.1"/>
    <property type="molecule type" value="Genomic_DNA"/>
</dbReference>
<evidence type="ECO:0000256" key="3">
    <source>
        <dbReference type="ARBA" id="ARBA00022837"/>
    </source>
</evidence>
<reference evidence="5 6" key="1">
    <citation type="journal article" date="2013" name="Genome Biol.">
        <title>Genome of Acanthamoeba castellanii highlights extensive lateral gene transfer and early evolution of tyrosine kinase signaling.</title>
        <authorList>
            <person name="Clarke M."/>
            <person name="Lohan A.J."/>
            <person name="Liu B."/>
            <person name="Lagkouvardos I."/>
            <person name="Roy S."/>
            <person name="Zafar N."/>
            <person name="Bertelli C."/>
            <person name="Schilde C."/>
            <person name="Kianianmomeni A."/>
            <person name="Burglin T.R."/>
            <person name="Frech C."/>
            <person name="Turcotte B."/>
            <person name="Kopec K.O."/>
            <person name="Synnott J.M."/>
            <person name="Choo C."/>
            <person name="Paponov I."/>
            <person name="Finkler A."/>
            <person name="Soon Heng Tan C."/>
            <person name="Hutchins A.P."/>
            <person name="Weinmeier T."/>
            <person name="Rattei T."/>
            <person name="Chu J.S."/>
            <person name="Gimenez G."/>
            <person name="Irimia M."/>
            <person name="Rigden D.J."/>
            <person name="Fitzpatrick D.A."/>
            <person name="Lorenzo-Morales J."/>
            <person name="Bateman A."/>
            <person name="Chiu C.H."/>
            <person name="Tang P."/>
            <person name="Hegemann P."/>
            <person name="Fromm H."/>
            <person name="Raoult D."/>
            <person name="Greub G."/>
            <person name="Miranda-Saavedra D."/>
            <person name="Chen N."/>
            <person name="Nash P."/>
            <person name="Ginger M.L."/>
            <person name="Horn M."/>
            <person name="Schaap P."/>
            <person name="Caler L."/>
            <person name="Loftus B."/>
        </authorList>
    </citation>
    <scope>NUCLEOTIDE SEQUENCE [LARGE SCALE GENOMIC DNA]</scope>
    <source>
        <strain evidence="5 6">Neff</strain>
    </source>
</reference>
<protein>
    <submittedName>
        <fullName evidence="5">EFhand domain containing protein</fullName>
    </submittedName>
</protein>
<dbReference type="KEGG" id="acan:ACA1_026390"/>
<feature type="region of interest" description="Disordered" evidence="4">
    <location>
        <begin position="64"/>
        <end position="92"/>
    </location>
</feature>
<keyword evidence="2" id="KW-0677">Repeat</keyword>
<feature type="compositionally biased region" description="Basic and acidic residues" evidence="4">
    <location>
        <begin position="69"/>
        <end position="92"/>
    </location>
</feature>
<keyword evidence="3" id="KW-0106">Calcium</keyword>
<proteinExistence type="predicted"/>
<dbReference type="AlphaFoldDB" id="L8GMZ4"/>
<evidence type="ECO:0000256" key="2">
    <source>
        <dbReference type="ARBA" id="ARBA00022737"/>
    </source>
</evidence>